<protein>
    <recommendedName>
        <fullName evidence="2">Replication protein</fullName>
    </recommendedName>
</protein>
<dbReference type="AlphaFoldDB" id="X1RKK9"/>
<dbReference type="EMBL" id="BARW01001776">
    <property type="protein sequence ID" value="GAI63710.1"/>
    <property type="molecule type" value="Genomic_DNA"/>
</dbReference>
<accession>X1RKK9</accession>
<evidence type="ECO:0000313" key="1">
    <source>
        <dbReference type="EMBL" id="GAI63710.1"/>
    </source>
</evidence>
<comment type="caution">
    <text evidence="1">The sequence shown here is derived from an EMBL/GenBank/DDBJ whole genome shotgun (WGS) entry which is preliminary data.</text>
</comment>
<reference evidence="1" key="1">
    <citation type="journal article" date="2014" name="Front. Microbiol.">
        <title>High frequency of phylogenetically diverse reductive dehalogenase-homologous genes in deep subseafloor sedimentary metagenomes.</title>
        <authorList>
            <person name="Kawai M."/>
            <person name="Futagami T."/>
            <person name="Toyoda A."/>
            <person name="Takaki Y."/>
            <person name="Nishi S."/>
            <person name="Hori S."/>
            <person name="Arai W."/>
            <person name="Tsubouchi T."/>
            <person name="Morono Y."/>
            <person name="Uchiyama I."/>
            <person name="Ito T."/>
            <person name="Fujiyama A."/>
            <person name="Inagaki F."/>
            <person name="Takami H."/>
        </authorList>
    </citation>
    <scope>NUCLEOTIDE SEQUENCE</scope>
    <source>
        <strain evidence="1">Expedition CK06-06</strain>
    </source>
</reference>
<sequence length="396" mass="45099">MVVSRKTPQGLPVKVVISNGSLCLSKDPSLRAERTAEVPAVSGVYRESRGEVKTLPGIPPTNLPQDIWQTIRKDPNTGQISIDQDLVGNYLDTDTEATSPSTLSLTGVQDFGRMCGSLAVVGEDEDGNRIAKRLSCRREWCSDCRLVEHRRRIASVLTKLLQIDCMGYEVITFPLEVRLFMRNPSVLALKAKQTRKLYRKMGYQMVFTRWHYFGKNGEKYHPHLNVLYDGGYLSKEQLAKKKSLIRRKLLPRSIAKRIKKDLVIHSDYTQDPKLKMRWISYVTKASFTDKSWDRPLADALKGFHNGCFAGFWNGDPKWKLTGTDKKFNALLKVTKGLHPVSGKPIVWKKPTYPWVLLLMEEPVDIGGWWYLLPTERGPPEGRLDLTNLIELPDDDD</sequence>
<gene>
    <name evidence="1" type="ORF">S12H4_05389</name>
</gene>
<feature type="non-terminal residue" evidence="1">
    <location>
        <position position="396"/>
    </location>
</feature>
<name>X1RKK9_9ZZZZ</name>
<organism evidence="1">
    <name type="scientific">marine sediment metagenome</name>
    <dbReference type="NCBI Taxonomy" id="412755"/>
    <lineage>
        <taxon>unclassified sequences</taxon>
        <taxon>metagenomes</taxon>
        <taxon>ecological metagenomes</taxon>
    </lineage>
</organism>
<proteinExistence type="predicted"/>
<evidence type="ECO:0008006" key="2">
    <source>
        <dbReference type="Google" id="ProtNLM"/>
    </source>
</evidence>